<protein>
    <submittedName>
        <fullName evidence="1">Uncharacterized protein</fullName>
    </submittedName>
</protein>
<reference evidence="1" key="1">
    <citation type="submission" date="2017-07" db="EMBL/GenBank/DDBJ databases">
        <title>Taro Niue Genome Assembly and Annotation.</title>
        <authorList>
            <person name="Atibalentja N."/>
            <person name="Keating K."/>
            <person name="Fields C.J."/>
        </authorList>
    </citation>
    <scope>NUCLEOTIDE SEQUENCE</scope>
    <source>
        <strain evidence="1">Niue_2</strain>
        <tissue evidence="1">Leaf</tissue>
    </source>
</reference>
<accession>A0A843ULY4</accession>
<dbReference type="AlphaFoldDB" id="A0A843ULY4"/>
<comment type="caution">
    <text evidence="1">The sequence shown here is derived from an EMBL/GenBank/DDBJ whole genome shotgun (WGS) entry which is preliminary data.</text>
</comment>
<dbReference type="EMBL" id="NMUH01000755">
    <property type="protein sequence ID" value="MQL84351.1"/>
    <property type="molecule type" value="Genomic_DNA"/>
</dbReference>
<dbReference type="Proteomes" id="UP000652761">
    <property type="component" value="Unassembled WGS sequence"/>
</dbReference>
<gene>
    <name evidence="1" type="ORF">Taro_016855</name>
</gene>
<name>A0A843ULY4_COLES</name>
<evidence type="ECO:0000313" key="1">
    <source>
        <dbReference type="EMBL" id="MQL84351.1"/>
    </source>
</evidence>
<proteinExistence type="predicted"/>
<organism evidence="1 2">
    <name type="scientific">Colocasia esculenta</name>
    <name type="common">Wild taro</name>
    <name type="synonym">Arum esculentum</name>
    <dbReference type="NCBI Taxonomy" id="4460"/>
    <lineage>
        <taxon>Eukaryota</taxon>
        <taxon>Viridiplantae</taxon>
        <taxon>Streptophyta</taxon>
        <taxon>Embryophyta</taxon>
        <taxon>Tracheophyta</taxon>
        <taxon>Spermatophyta</taxon>
        <taxon>Magnoliopsida</taxon>
        <taxon>Liliopsida</taxon>
        <taxon>Araceae</taxon>
        <taxon>Aroideae</taxon>
        <taxon>Colocasieae</taxon>
        <taxon>Colocasia</taxon>
    </lineage>
</organism>
<keyword evidence="2" id="KW-1185">Reference proteome</keyword>
<evidence type="ECO:0000313" key="2">
    <source>
        <dbReference type="Proteomes" id="UP000652761"/>
    </source>
</evidence>
<sequence length="262" mass="29155">MQPRGRCSGGIWLQLPVAPKEGFCLRVQKPGRQLPWQVVPTFRPPMQRKGNYAKQCTGHQQWVGVQVCDVFCVLAAMELPLTCSWRPSMWTPSCGGLVIGAEVDVNLRRQCFFLATRDFFFPHLLPSSSPICTLVPLHYFRQSTVACGKAVMRAAAADQAGNDGLEGGVRGKLLGFRRDLSVVPSRSVSSVLDTLTPEFELYVRLRERRQVLRPKTLEVPGMDLQLCVCRFDPFEVCPSVGTVVTAVVVCGVPKWWHSFGYG</sequence>